<keyword evidence="2" id="KW-1185">Reference proteome</keyword>
<evidence type="ECO:0000313" key="2">
    <source>
        <dbReference type="Proteomes" id="UP000077519"/>
    </source>
</evidence>
<protein>
    <submittedName>
        <fullName evidence="1">Uncharacterized protein</fullName>
    </submittedName>
</protein>
<dbReference type="Proteomes" id="UP000077519">
    <property type="component" value="Unassembled WGS sequence"/>
</dbReference>
<accession>A0A177Y7L1</accession>
<proteinExistence type="predicted"/>
<dbReference type="RefSeq" id="WP_068430649.1">
    <property type="nucleotide sequence ID" value="NZ_LVHI01000038.1"/>
</dbReference>
<gene>
    <name evidence="1" type="ORF">A3K89_11075</name>
</gene>
<dbReference type="EMBL" id="LVHI01000038">
    <property type="protein sequence ID" value="OAK51483.1"/>
    <property type="molecule type" value="Genomic_DNA"/>
</dbReference>
<evidence type="ECO:0000313" key="1">
    <source>
        <dbReference type="EMBL" id="OAK51483.1"/>
    </source>
</evidence>
<reference evidence="1 2" key="1">
    <citation type="submission" date="2016-03" db="EMBL/GenBank/DDBJ databases">
        <title>Genome sequence of Rhodococcus kyotonensis KB10.</title>
        <authorList>
            <person name="Jeong H."/>
            <person name="Hong C.E."/>
            <person name="Jo S.H."/>
            <person name="Park J.M."/>
        </authorList>
    </citation>
    <scope>NUCLEOTIDE SEQUENCE [LARGE SCALE GENOMIC DNA]</scope>
    <source>
        <strain evidence="1 2">KB10</strain>
    </source>
</reference>
<comment type="caution">
    <text evidence="1">The sequence shown here is derived from an EMBL/GenBank/DDBJ whole genome shotgun (WGS) entry which is preliminary data.</text>
</comment>
<sequence>MNASSDGSTTLFVLLGRIADRTLDDATRREAVLVEATLRDSIRAKALDVPDIAQAARAARERGVTVHLLDDGGLGPYETAVADEIRGAIVGHLRCATSGSITVRILPAGRPTLAAVVVQSGDHTERYEFPAPTGEQAHTLFHGLRRGVGRSHS</sequence>
<name>A0A177Y7L1_9NOCA</name>
<dbReference type="AlphaFoldDB" id="A0A177Y7L1"/>
<organism evidence="1 2">
    <name type="scientific">Rhodococcoides kyotonense</name>
    <dbReference type="NCBI Taxonomy" id="398843"/>
    <lineage>
        <taxon>Bacteria</taxon>
        <taxon>Bacillati</taxon>
        <taxon>Actinomycetota</taxon>
        <taxon>Actinomycetes</taxon>
        <taxon>Mycobacteriales</taxon>
        <taxon>Nocardiaceae</taxon>
        <taxon>Rhodococcoides</taxon>
    </lineage>
</organism>